<dbReference type="InterPro" id="IPR015422">
    <property type="entry name" value="PyrdxlP-dep_Trfase_small"/>
</dbReference>
<evidence type="ECO:0000313" key="4">
    <source>
        <dbReference type="EMBL" id="KAJ7356180.1"/>
    </source>
</evidence>
<dbReference type="Pfam" id="PF01171">
    <property type="entry name" value="ATP_bind_3"/>
    <property type="match status" value="1"/>
</dbReference>
<feature type="domain" description="Aminotransferase class V" evidence="2">
    <location>
        <begin position="63"/>
        <end position="426"/>
    </location>
</feature>
<name>A0A9X0CIM5_9CNID</name>
<sequence>MAALKHGSRKFYDIPSEELTNVRHTFTVKKERNTGELLNYIEESCIGKDVTFSGPYGLRKVTYCDYTASGRSLSFIEDYIREQVLPHYGNTHTTTTVTSLQSTLYRHEARDIIRNAVNASESDSVVFVGNGATGAVHKLIHALDFKQPPIVFVGPFEHHSNLLPWKELGAEVIWIKQNSKGLVDLPDLEFKLRLHSSQGRQLIGCFSAASNVTGILTDTNAITACLHRHGALAFWDYATAGPYVDINMNPLVTSDDQGLVYKDAMFISMHKFVGGVETPGILVAKKTLFVNPVPSGCGGGSVFFVTENSHRYLKEIEMREEAGTPAIVGAIRAGLVFQLKQEIGSAVIMAREDELCRRAVASWTNSSNLVLLGNTSVSRLPIFSFLIRHPIAGVFLHHNYVCALLNDLFGIQARGGCACAGPYVQNLLGINEQLAKEIEDLLLEDSRLDRVHLRRYHEYSEREILRPGFVRLNLPYFMSHDAVEFVLKAVQMVAEHGWKLLPQYMLNPETGEWKHRKHQVFRDRKWLGSISYSEGHMTYPSSSLITEETPSSYTECLSEAEEIFRKAATNRIINSVGDQTLLFGEKGEKMRWFLLPSEAAQLLSGKNPAHFPMTAPFTPPQWKTGTHVSEGTNLSGAACMDPCDKTCISTDEKCSSNLTDNFKGNEHDAVRSVVDCSCNVNGQIGVTNSDDLTFNGEKCNNCGDRDLSTPQSLGNIINLVTNRDANSLETDKCNSAEFEADNAHIRHRESVVSVQGRTCGISSVETGYCDFSKKEKSIIENLTTNDEPLSNEFEKEPASSGDIEAARKAYYSADPSSITNTSSEDKVTSGDSDTVADSQTVCRRKLRKKKPSEITSAGKPQFHHPPKSIFKPTVQALEEYDMIRDGDRVMVCLSGGKDSLSLLHTLHQYQFYSKSKGVSFELGAATVDPQSPGYDPKPLVHYLEALDVPYFFEEQGIIQQAAQLSVCESICSFCSRMKRGRLYACARREGYNVLAMGQHLDDLAESFLMSAFHNGLLRTMKANYTVLEGDLRVIRPLVYVREKELRSFAEKVKLPVIAENCPACFEAPKERHRTKQLLATQEILFPGLYHSLLTAMKPLMARDRVGLESSKMKEGNYEEFL</sequence>
<dbReference type="InterPro" id="IPR015424">
    <property type="entry name" value="PyrdxlP-dep_Trfase"/>
</dbReference>
<dbReference type="CDD" id="cd24138">
    <property type="entry name" value="TtcA-like"/>
    <property type="match status" value="1"/>
</dbReference>
<dbReference type="SUPFAM" id="SSF53383">
    <property type="entry name" value="PLP-dependent transferases"/>
    <property type="match status" value="1"/>
</dbReference>
<dbReference type="SUPFAM" id="SSF52402">
    <property type="entry name" value="Adenine nucleotide alpha hydrolases-like"/>
    <property type="match status" value="1"/>
</dbReference>
<accession>A0A9X0CIM5</accession>
<dbReference type="OrthoDB" id="420046at2759"/>
<dbReference type="InterPro" id="IPR011063">
    <property type="entry name" value="TilS/TtcA_N"/>
</dbReference>
<protein>
    <submittedName>
        <fullName evidence="4">Uncharacterized protein</fullName>
    </submittedName>
</protein>
<dbReference type="Proteomes" id="UP001163046">
    <property type="component" value="Unassembled WGS sequence"/>
</dbReference>
<keyword evidence="5" id="KW-1185">Reference proteome</keyword>
<dbReference type="InterPro" id="IPR015421">
    <property type="entry name" value="PyrdxlP-dep_Trfase_major"/>
</dbReference>
<dbReference type="PANTHER" id="PTHR43686:SF1">
    <property type="entry name" value="AMINOTRAN_5 DOMAIN-CONTAINING PROTEIN"/>
    <property type="match status" value="1"/>
</dbReference>
<evidence type="ECO:0000259" key="2">
    <source>
        <dbReference type="Pfam" id="PF00266"/>
    </source>
</evidence>
<evidence type="ECO:0000256" key="1">
    <source>
        <dbReference type="SAM" id="MobiDB-lite"/>
    </source>
</evidence>
<evidence type="ECO:0000259" key="3">
    <source>
        <dbReference type="Pfam" id="PF01171"/>
    </source>
</evidence>
<dbReference type="EMBL" id="MU827323">
    <property type="protein sequence ID" value="KAJ7356180.1"/>
    <property type="molecule type" value="Genomic_DNA"/>
</dbReference>
<feature type="domain" description="tRNA(Ile)-lysidine/2-thiocytidine synthase N-terminal" evidence="3">
    <location>
        <begin position="889"/>
        <end position="1057"/>
    </location>
</feature>
<reference evidence="4" key="1">
    <citation type="submission" date="2023-01" db="EMBL/GenBank/DDBJ databases">
        <title>Genome assembly of the deep-sea coral Lophelia pertusa.</title>
        <authorList>
            <person name="Herrera S."/>
            <person name="Cordes E."/>
        </authorList>
    </citation>
    <scope>NUCLEOTIDE SEQUENCE</scope>
    <source>
        <strain evidence="4">USNM1676648</strain>
        <tissue evidence="4">Polyp</tissue>
    </source>
</reference>
<dbReference type="Gene3D" id="3.90.1150.10">
    <property type="entry name" value="Aspartate Aminotransferase, domain 1"/>
    <property type="match status" value="1"/>
</dbReference>
<gene>
    <name evidence="4" type="ORF">OS493_025931</name>
</gene>
<feature type="region of interest" description="Disordered" evidence="1">
    <location>
        <begin position="814"/>
        <end position="868"/>
    </location>
</feature>
<proteinExistence type="predicted"/>
<dbReference type="PANTHER" id="PTHR43686">
    <property type="entry name" value="SULFURTRANSFERASE-RELATED"/>
    <property type="match status" value="1"/>
</dbReference>
<dbReference type="AlphaFoldDB" id="A0A9X0CIM5"/>
<organism evidence="4 5">
    <name type="scientific">Desmophyllum pertusum</name>
    <dbReference type="NCBI Taxonomy" id="174260"/>
    <lineage>
        <taxon>Eukaryota</taxon>
        <taxon>Metazoa</taxon>
        <taxon>Cnidaria</taxon>
        <taxon>Anthozoa</taxon>
        <taxon>Hexacorallia</taxon>
        <taxon>Scleractinia</taxon>
        <taxon>Caryophylliina</taxon>
        <taxon>Caryophylliidae</taxon>
        <taxon>Desmophyllum</taxon>
    </lineage>
</organism>
<comment type="caution">
    <text evidence="4">The sequence shown here is derived from an EMBL/GenBank/DDBJ whole genome shotgun (WGS) entry which is preliminary data.</text>
</comment>
<dbReference type="Gene3D" id="3.40.50.620">
    <property type="entry name" value="HUPs"/>
    <property type="match status" value="1"/>
</dbReference>
<dbReference type="InterPro" id="IPR000192">
    <property type="entry name" value="Aminotrans_V_dom"/>
</dbReference>
<dbReference type="InterPro" id="IPR014729">
    <property type="entry name" value="Rossmann-like_a/b/a_fold"/>
</dbReference>
<dbReference type="Pfam" id="PF00266">
    <property type="entry name" value="Aminotran_5"/>
    <property type="match status" value="1"/>
</dbReference>
<feature type="compositionally biased region" description="Polar residues" evidence="1">
    <location>
        <begin position="829"/>
        <end position="841"/>
    </location>
</feature>
<dbReference type="Gene3D" id="3.40.640.10">
    <property type="entry name" value="Type I PLP-dependent aspartate aminotransferase-like (Major domain)"/>
    <property type="match status" value="1"/>
</dbReference>
<evidence type="ECO:0000313" key="5">
    <source>
        <dbReference type="Proteomes" id="UP001163046"/>
    </source>
</evidence>